<feature type="signal peptide" evidence="10">
    <location>
        <begin position="1"/>
        <end position="27"/>
    </location>
</feature>
<accession>A0A4Q9VY01</accession>
<evidence type="ECO:0000256" key="8">
    <source>
        <dbReference type="ARBA" id="ARBA00023004"/>
    </source>
</evidence>
<name>A0A4Q9VY01_9HYPH</name>
<dbReference type="PANTHER" id="PTHR47627:SF1">
    <property type="entry name" value="RUBREDOXIN-1-RELATED"/>
    <property type="match status" value="1"/>
</dbReference>
<dbReference type="RefSeq" id="WP_131306902.1">
    <property type="nucleotide sequence ID" value="NZ_SJFN01000005.1"/>
</dbReference>
<dbReference type="Gene3D" id="2.20.28.10">
    <property type="match status" value="1"/>
</dbReference>
<evidence type="ECO:0000259" key="11">
    <source>
        <dbReference type="PROSITE" id="PS50903"/>
    </source>
</evidence>
<keyword evidence="10" id="KW-0732">Signal</keyword>
<dbReference type="GO" id="GO:0043448">
    <property type="term" value="P:alkane catabolic process"/>
    <property type="evidence" value="ECO:0007669"/>
    <property type="project" value="TreeGrafter"/>
</dbReference>
<comment type="pathway">
    <text evidence="3">Hydrocarbon metabolism; alkane degradation.</text>
</comment>
<comment type="similarity">
    <text evidence="4 9">Belongs to the rubredoxin family.</text>
</comment>
<evidence type="ECO:0000313" key="12">
    <source>
        <dbReference type="EMBL" id="TBW40062.1"/>
    </source>
</evidence>
<sequence length="81" mass="8835">MSISRRRLSAVVLALSALVLGCRSAWAEKVWRCQTNECGWIYNPAVGDPDHGIPPGTAFEDLPATWTCPNCGAEKASYVLR</sequence>
<evidence type="ECO:0000256" key="9">
    <source>
        <dbReference type="RuleBase" id="RU003820"/>
    </source>
</evidence>
<feature type="chain" id="PRO_5020281970" description="Rubredoxin" evidence="10">
    <location>
        <begin position="28"/>
        <end position="81"/>
    </location>
</feature>
<dbReference type="InterPro" id="IPR018527">
    <property type="entry name" value="Rubredoxin_Fe_BS"/>
</dbReference>
<dbReference type="PROSITE" id="PS51257">
    <property type="entry name" value="PROKAR_LIPOPROTEIN"/>
    <property type="match status" value="1"/>
</dbReference>
<dbReference type="FunFam" id="2.20.28.10:FF:000001">
    <property type="entry name" value="Rubredoxin"/>
    <property type="match status" value="1"/>
</dbReference>
<evidence type="ECO:0000313" key="13">
    <source>
        <dbReference type="Proteomes" id="UP000292781"/>
    </source>
</evidence>
<dbReference type="GO" id="GO:0005506">
    <property type="term" value="F:iron ion binding"/>
    <property type="evidence" value="ECO:0007669"/>
    <property type="project" value="UniProtKB-UniRule"/>
</dbReference>
<comment type="cofactor">
    <cofactor evidence="1 9">
        <name>Fe(3+)</name>
        <dbReference type="ChEBI" id="CHEBI:29034"/>
    </cofactor>
</comment>
<keyword evidence="8 9" id="KW-0408">Iron</keyword>
<gene>
    <name evidence="12" type="ORF">EYW49_05185</name>
</gene>
<protein>
    <recommendedName>
        <fullName evidence="9">Rubredoxin</fullName>
    </recommendedName>
</protein>
<evidence type="ECO:0000256" key="6">
    <source>
        <dbReference type="ARBA" id="ARBA00022723"/>
    </source>
</evidence>
<dbReference type="AlphaFoldDB" id="A0A4Q9VY01"/>
<dbReference type="InterPro" id="IPR024935">
    <property type="entry name" value="Rubredoxin_dom"/>
</dbReference>
<dbReference type="Pfam" id="PF00301">
    <property type="entry name" value="Rubredoxin"/>
    <property type="match status" value="1"/>
</dbReference>
<dbReference type="PROSITE" id="PS50903">
    <property type="entry name" value="RUBREDOXIN_LIKE"/>
    <property type="match status" value="1"/>
</dbReference>
<proteinExistence type="inferred from homology"/>
<evidence type="ECO:0000256" key="7">
    <source>
        <dbReference type="ARBA" id="ARBA00022982"/>
    </source>
</evidence>
<dbReference type="CDD" id="cd00730">
    <property type="entry name" value="rubredoxin"/>
    <property type="match status" value="1"/>
</dbReference>
<dbReference type="PANTHER" id="PTHR47627">
    <property type="entry name" value="RUBREDOXIN"/>
    <property type="match status" value="1"/>
</dbReference>
<evidence type="ECO:0000256" key="5">
    <source>
        <dbReference type="ARBA" id="ARBA00022448"/>
    </source>
</evidence>
<keyword evidence="5" id="KW-0813">Transport</keyword>
<evidence type="ECO:0000256" key="3">
    <source>
        <dbReference type="ARBA" id="ARBA00004933"/>
    </source>
</evidence>
<dbReference type="PROSITE" id="PS00202">
    <property type="entry name" value="RUBREDOXIN"/>
    <property type="match status" value="1"/>
</dbReference>
<dbReference type="SUPFAM" id="SSF57802">
    <property type="entry name" value="Rubredoxin-like"/>
    <property type="match status" value="1"/>
</dbReference>
<keyword evidence="6 9" id="KW-0479">Metal-binding</keyword>
<dbReference type="EMBL" id="SJFN01000005">
    <property type="protein sequence ID" value="TBW40062.1"/>
    <property type="molecule type" value="Genomic_DNA"/>
</dbReference>
<organism evidence="12 13">
    <name type="scientific">Siculibacillus lacustris</name>
    <dbReference type="NCBI Taxonomy" id="1549641"/>
    <lineage>
        <taxon>Bacteria</taxon>
        <taxon>Pseudomonadati</taxon>
        <taxon>Pseudomonadota</taxon>
        <taxon>Alphaproteobacteria</taxon>
        <taxon>Hyphomicrobiales</taxon>
        <taxon>Ancalomicrobiaceae</taxon>
        <taxon>Siculibacillus</taxon>
    </lineage>
</organism>
<keyword evidence="13" id="KW-1185">Reference proteome</keyword>
<comment type="function">
    <text evidence="2">Involved in the hydrocarbon hydroxylating system, which transfers electrons from NADH to rubredoxin reductase and then through rubredoxin to alkane 1 monooxygenase.</text>
</comment>
<feature type="domain" description="Rubredoxin-like" evidence="11">
    <location>
        <begin position="38"/>
        <end position="81"/>
    </location>
</feature>
<dbReference type="Proteomes" id="UP000292781">
    <property type="component" value="Unassembled WGS sequence"/>
</dbReference>
<dbReference type="InterPro" id="IPR050526">
    <property type="entry name" value="Rubredoxin_ET"/>
</dbReference>
<evidence type="ECO:0000256" key="1">
    <source>
        <dbReference type="ARBA" id="ARBA00001965"/>
    </source>
</evidence>
<evidence type="ECO:0000256" key="2">
    <source>
        <dbReference type="ARBA" id="ARBA00002792"/>
    </source>
</evidence>
<reference evidence="12 13" key="1">
    <citation type="submission" date="2019-02" db="EMBL/GenBank/DDBJ databases">
        <title>Siculibacillus lacustris gen. nov., sp. nov., a new rosette-forming bacterium isolated from a freshwater crater lake (Lake St. Ana, Romania).</title>
        <authorList>
            <person name="Felfoldi T."/>
            <person name="Marton Z."/>
            <person name="Szabo A."/>
            <person name="Mentes A."/>
            <person name="Boka K."/>
            <person name="Marialigeti K."/>
            <person name="Mathe I."/>
            <person name="Koncz M."/>
            <person name="Schumann P."/>
            <person name="Toth E."/>
        </authorList>
    </citation>
    <scope>NUCLEOTIDE SEQUENCE [LARGE SCALE GENOMIC DNA]</scope>
    <source>
        <strain evidence="12 13">SA-279</strain>
    </source>
</reference>
<comment type="caution">
    <text evidence="12">The sequence shown here is derived from an EMBL/GenBank/DDBJ whole genome shotgun (WGS) entry which is preliminary data.</text>
</comment>
<dbReference type="GO" id="GO:0009055">
    <property type="term" value="F:electron transfer activity"/>
    <property type="evidence" value="ECO:0007669"/>
    <property type="project" value="TreeGrafter"/>
</dbReference>
<dbReference type="OrthoDB" id="9808980at2"/>
<dbReference type="InterPro" id="IPR024934">
    <property type="entry name" value="Rubredoxin-like_dom"/>
</dbReference>
<keyword evidence="7 9" id="KW-0249">Electron transport</keyword>
<evidence type="ECO:0000256" key="4">
    <source>
        <dbReference type="ARBA" id="ARBA00005337"/>
    </source>
</evidence>
<dbReference type="PRINTS" id="PR00163">
    <property type="entry name" value="RUBREDOXIN"/>
</dbReference>
<evidence type="ECO:0000256" key="10">
    <source>
        <dbReference type="SAM" id="SignalP"/>
    </source>
</evidence>